<dbReference type="EMBL" id="NKUB01000034">
    <property type="protein sequence ID" value="PYD68421.1"/>
    <property type="molecule type" value="Genomic_DNA"/>
</dbReference>
<accession>A0A2V4QV65</accession>
<proteinExistence type="predicted"/>
<keyword evidence="3" id="KW-1185">Reference proteome</keyword>
<organism evidence="2 3">
    <name type="scientific">Komagataeibacter swingsii</name>
    <dbReference type="NCBI Taxonomy" id="215220"/>
    <lineage>
        <taxon>Bacteria</taxon>
        <taxon>Pseudomonadati</taxon>
        <taxon>Pseudomonadota</taxon>
        <taxon>Alphaproteobacteria</taxon>
        <taxon>Acetobacterales</taxon>
        <taxon>Acetobacteraceae</taxon>
        <taxon>Komagataeibacter</taxon>
    </lineage>
</organism>
<reference evidence="2 3" key="1">
    <citation type="submission" date="2017-07" db="EMBL/GenBank/DDBJ databases">
        <title>A draft genome sequence of Komagataeibacter swingsii LMG 22125.</title>
        <authorList>
            <person name="Skraban J."/>
            <person name="Cleenwerck I."/>
            <person name="Vandamme P."/>
            <person name="Trcek J."/>
        </authorList>
    </citation>
    <scope>NUCLEOTIDE SEQUENCE [LARGE SCALE GENOMIC DNA]</scope>
    <source>
        <strain evidence="2 3">LMG 22125</strain>
    </source>
</reference>
<dbReference type="AlphaFoldDB" id="A0A2V4QV65"/>
<evidence type="ECO:0000313" key="2">
    <source>
        <dbReference type="EMBL" id="PYD68421.1"/>
    </source>
</evidence>
<evidence type="ECO:0000313" key="3">
    <source>
        <dbReference type="Proteomes" id="UP000247371"/>
    </source>
</evidence>
<feature type="region of interest" description="Disordered" evidence="1">
    <location>
        <begin position="1"/>
        <end position="29"/>
    </location>
</feature>
<sequence>MQPLSLPWRDGAGTIFPSPIGRKGRMQSPAGTGYAMVSVGFCQWTFKNSLLVKAIKVPEAVFFLKRRYSFEAFAKSFTKNCF</sequence>
<name>A0A2V4QV65_9PROT</name>
<protein>
    <submittedName>
        <fullName evidence="2">Uncharacterized protein</fullName>
    </submittedName>
</protein>
<dbReference type="Proteomes" id="UP000247371">
    <property type="component" value="Unassembled WGS sequence"/>
</dbReference>
<gene>
    <name evidence="2" type="ORF">CFR76_15200</name>
</gene>
<comment type="caution">
    <text evidence="2">The sequence shown here is derived from an EMBL/GenBank/DDBJ whole genome shotgun (WGS) entry which is preliminary data.</text>
</comment>
<evidence type="ECO:0000256" key="1">
    <source>
        <dbReference type="SAM" id="MobiDB-lite"/>
    </source>
</evidence>
<dbReference type="RefSeq" id="WP_146222706.1">
    <property type="nucleotide sequence ID" value="NZ_NKUB01000034.1"/>
</dbReference>